<accession>H2XKL7</accession>
<reference evidence="2" key="3">
    <citation type="submission" date="2025-09" db="UniProtKB">
        <authorList>
            <consortium name="Ensembl"/>
        </authorList>
    </citation>
    <scope>IDENTIFICATION</scope>
</reference>
<sequence length="75" mass="8692">SQKLRSTRNHLKILTNSQVIFNELQVGQRVQSFWSSNGNFYEAEVMDPGSPFEKTINLSDSEASPSKRKRRLFPY</sequence>
<reference evidence="2" key="2">
    <citation type="submission" date="2025-08" db="UniProtKB">
        <authorList>
            <consortium name="Ensembl"/>
        </authorList>
    </citation>
    <scope>IDENTIFICATION</scope>
</reference>
<evidence type="ECO:0000313" key="2">
    <source>
        <dbReference type="Ensembl" id="ENSCINP00000030199.1"/>
    </source>
</evidence>
<feature type="compositionally biased region" description="Basic residues" evidence="1">
    <location>
        <begin position="66"/>
        <end position="75"/>
    </location>
</feature>
<dbReference type="AlphaFoldDB" id="H2XKL7"/>
<dbReference type="HOGENOM" id="CLU_2677340_0_0_1"/>
<evidence type="ECO:0000256" key="1">
    <source>
        <dbReference type="SAM" id="MobiDB-lite"/>
    </source>
</evidence>
<dbReference type="SUPFAM" id="SSF63748">
    <property type="entry name" value="Tudor/PWWP/MBT"/>
    <property type="match status" value="1"/>
</dbReference>
<reference evidence="3" key="1">
    <citation type="journal article" date="2002" name="Science">
        <title>The draft genome of Ciona intestinalis: insights into chordate and vertebrate origins.</title>
        <authorList>
            <person name="Dehal P."/>
            <person name="Satou Y."/>
            <person name="Campbell R.K."/>
            <person name="Chapman J."/>
            <person name="Degnan B."/>
            <person name="De Tomaso A."/>
            <person name="Davidson B."/>
            <person name="Di Gregorio A."/>
            <person name="Gelpke M."/>
            <person name="Goodstein D.M."/>
            <person name="Harafuji N."/>
            <person name="Hastings K.E."/>
            <person name="Ho I."/>
            <person name="Hotta K."/>
            <person name="Huang W."/>
            <person name="Kawashima T."/>
            <person name="Lemaire P."/>
            <person name="Martinez D."/>
            <person name="Meinertzhagen I.A."/>
            <person name="Necula S."/>
            <person name="Nonaka M."/>
            <person name="Putnam N."/>
            <person name="Rash S."/>
            <person name="Saiga H."/>
            <person name="Satake M."/>
            <person name="Terry A."/>
            <person name="Yamada L."/>
            <person name="Wang H.G."/>
            <person name="Awazu S."/>
            <person name="Azumi K."/>
            <person name="Boore J."/>
            <person name="Branno M."/>
            <person name="Chin-Bow S."/>
            <person name="DeSantis R."/>
            <person name="Doyle S."/>
            <person name="Francino P."/>
            <person name="Keys D.N."/>
            <person name="Haga S."/>
            <person name="Hayashi H."/>
            <person name="Hino K."/>
            <person name="Imai K.S."/>
            <person name="Inaba K."/>
            <person name="Kano S."/>
            <person name="Kobayashi K."/>
            <person name="Kobayashi M."/>
            <person name="Lee B.I."/>
            <person name="Makabe K.W."/>
            <person name="Manohar C."/>
            <person name="Matassi G."/>
            <person name="Medina M."/>
            <person name="Mochizuki Y."/>
            <person name="Mount S."/>
            <person name="Morishita T."/>
            <person name="Miura S."/>
            <person name="Nakayama A."/>
            <person name="Nishizaka S."/>
            <person name="Nomoto H."/>
            <person name="Ohta F."/>
            <person name="Oishi K."/>
            <person name="Rigoutsos I."/>
            <person name="Sano M."/>
            <person name="Sasaki A."/>
            <person name="Sasakura Y."/>
            <person name="Shoguchi E."/>
            <person name="Shin-i T."/>
            <person name="Spagnuolo A."/>
            <person name="Stainier D."/>
            <person name="Suzuki M.M."/>
            <person name="Tassy O."/>
            <person name="Takatori N."/>
            <person name="Tokuoka M."/>
            <person name="Yagi K."/>
            <person name="Yoshizaki F."/>
            <person name="Wada S."/>
            <person name="Zhang C."/>
            <person name="Hyatt P.D."/>
            <person name="Larimer F."/>
            <person name="Detter C."/>
            <person name="Doggett N."/>
            <person name="Glavina T."/>
            <person name="Hawkins T."/>
            <person name="Richardson P."/>
            <person name="Lucas S."/>
            <person name="Kohara Y."/>
            <person name="Levine M."/>
            <person name="Satoh N."/>
            <person name="Rokhsar D.S."/>
        </authorList>
    </citation>
    <scope>NUCLEOTIDE SEQUENCE [LARGE SCALE GENOMIC DNA]</scope>
</reference>
<dbReference type="Proteomes" id="UP000008144">
    <property type="component" value="Unassembled WGS sequence"/>
</dbReference>
<organism evidence="2 3">
    <name type="scientific">Ciona intestinalis</name>
    <name type="common">Transparent sea squirt</name>
    <name type="synonym">Ascidia intestinalis</name>
    <dbReference type="NCBI Taxonomy" id="7719"/>
    <lineage>
        <taxon>Eukaryota</taxon>
        <taxon>Metazoa</taxon>
        <taxon>Chordata</taxon>
        <taxon>Tunicata</taxon>
        <taxon>Ascidiacea</taxon>
        <taxon>Phlebobranchia</taxon>
        <taxon>Cionidae</taxon>
        <taxon>Ciona</taxon>
    </lineage>
</organism>
<name>H2XKL7_CIOIN</name>
<keyword evidence="3" id="KW-1185">Reference proteome</keyword>
<evidence type="ECO:0008006" key="4">
    <source>
        <dbReference type="Google" id="ProtNLM"/>
    </source>
</evidence>
<protein>
    <recommendedName>
        <fullName evidence="4">Tudor domain-containing protein</fullName>
    </recommendedName>
</protein>
<dbReference type="InParanoid" id="H2XKL7"/>
<evidence type="ECO:0000313" key="3">
    <source>
        <dbReference type="Proteomes" id="UP000008144"/>
    </source>
</evidence>
<dbReference type="CDD" id="cd04508">
    <property type="entry name" value="Tudor_SF"/>
    <property type="match status" value="1"/>
</dbReference>
<dbReference type="Ensembl" id="ENSCINT00000031557.1">
    <property type="protein sequence ID" value="ENSCINP00000030199.1"/>
    <property type="gene ID" value="ENSCING00000021795.1"/>
</dbReference>
<feature type="region of interest" description="Disordered" evidence="1">
    <location>
        <begin position="53"/>
        <end position="75"/>
    </location>
</feature>
<proteinExistence type="predicted"/>